<dbReference type="GO" id="GO:0016763">
    <property type="term" value="F:pentosyltransferase activity"/>
    <property type="evidence" value="ECO:0007669"/>
    <property type="project" value="TreeGrafter"/>
</dbReference>
<protein>
    <submittedName>
        <fullName evidence="12">4-amino-4-deoxy-L-arabinose transferase</fullName>
    </submittedName>
</protein>
<dbReference type="STRING" id="1423792.FD09_GL001458"/>
<feature type="compositionally biased region" description="Low complexity" evidence="8">
    <location>
        <begin position="720"/>
        <end position="731"/>
    </location>
</feature>
<proteinExistence type="predicted"/>
<dbReference type="GO" id="GO:0005886">
    <property type="term" value="C:plasma membrane"/>
    <property type="evidence" value="ECO:0007669"/>
    <property type="project" value="UniProtKB-SubCell"/>
</dbReference>
<dbReference type="RefSeq" id="WP_057818380.1">
    <property type="nucleotide sequence ID" value="NZ_AZEC01000002.1"/>
</dbReference>
<dbReference type="InterPro" id="IPR056785">
    <property type="entry name" value="YkcA/B-like_C"/>
</dbReference>
<feature type="domain" description="Putative mannosyltransferase YkcA/B-like C-terminal" evidence="11">
    <location>
        <begin position="632"/>
        <end position="713"/>
    </location>
</feature>
<evidence type="ECO:0000259" key="11">
    <source>
        <dbReference type="Pfam" id="PF24878"/>
    </source>
</evidence>
<feature type="transmembrane region" description="Helical" evidence="9">
    <location>
        <begin position="549"/>
        <end position="567"/>
    </location>
</feature>
<keyword evidence="7 9" id="KW-0472">Membrane</keyword>
<feature type="transmembrane region" description="Helical" evidence="9">
    <location>
        <begin position="469"/>
        <end position="489"/>
    </location>
</feature>
<feature type="transmembrane region" description="Helical" evidence="9">
    <location>
        <begin position="433"/>
        <end position="453"/>
    </location>
</feature>
<name>A0A0R1N2A4_9LACO</name>
<keyword evidence="3" id="KW-0328">Glycosyltransferase</keyword>
<evidence type="ECO:0000256" key="5">
    <source>
        <dbReference type="ARBA" id="ARBA00022692"/>
    </source>
</evidence>
<feature type="compositionally biased region" description="Gly residues" evidence="8">
    <location>
        <begin position="736"/>
        <end position="746"/>
    </location>
</feature>
<feature type="transmembrane region" description="Helical" evidence="9">
    <location>
        <begin position="154"/>
        <end position="170"/>
    </location>
</feature>
<dbReference type="GO" id="GO:0009103">
    <property type="term" value="P:lipopolysaccharide biosynthetic process"/>
    <property type="evidence" value="ECO:0007669"/>
    <property type="project" value="UniProtKB-ARBA"/>
</dbReference>
<dbReference type="PANTHER" id="PTHR33908">
    <property type="entry name" value="MANNOSYLTRANSFERASE YKCB-RELATED"/>
    <property type="match status" value="1"/>
</dbReference>
<accession>A0A0R1N2A4</accession>
<comment type="subcellular location">
    <subcellularLocation>
        <location evidence="1">Cell membrane</location>
        <topology evidence="1">Multi-pass membrane protein</topology>
    </subcellularLocation>
</comment>
<feature type="compositionally biased region" description="Polar residues" evidence="8">
    <location>
        <begin position="749"/>
        <end position="759"/>
    </location>
</feature>
<evidence type="ECO:0000256" key="8">
    <source>
        <dbReference type="SAM" id="MobiDB-lite"/>
    </source>
</evidence>
<comment type="caution">
    <text evidence="12">The sequence shown here is derived from an EMBL/GenBank/DDBJ whole genome shotgun (WGS) entry which is preliminary data.</text>
</comment>
<feature type="compositionally biased region" description="Low complexity" evidence="8">
    <location>
        <begin position="296"/>
        <end position="323"/>
    </location>
</feature>
<feature type="transmembrane region" description="Helical" evidence="9">
    <location>
        <begin position="525"/>
        <end position="543"/>
    </location>
</feature>
<feature type="region of interest" description="Disordered" evidence="8">
    <location>
        <begin position="276"/>
        <end position="412"/>
    </location>
</feature>
<keyword evidence="4 12" id="KW-0808">Transferase</keyword>
<feature type="transmembrane region" description="Helical" evidence="9">
    <location>
        <begin position="495"/>
        <end position="513"/>
    </location>
</feature>
<dbReference type="Pfam" id="PF13231">
    <property type="entry name" value="PMT_2"/>
    <property type="match status" value="1"/>
</dbReference>
<evidence type="ECO:0000259" key="10">
    <source>
        <dbReference type="Pfam" id="PF13231"/>
    </source>
</evidence>
<feature type="compositionally biased region" description="Low complexity" evidence="8">
    <location>
        <begin position="351"/>
        <end position="383"/>
    </location>
</feature>
<feature type="transmembrane region" description="Helical" evidence="9">
    <location>
        <begin position="409"/>
        <end position="427"/>
    </location>
</feature>
<feature type="region of interest" description="Disordered" evidence="8">
    <location>
        <begin position="720"/>
        <end position="759"/>
    </location>
</feature>
<dbReference type="EMBL" id="AZEC01000002">
    <property type="protein sequence ID" value="KRL14289.1"/>
    <property type="molecule type" value="Genomic_DNA"/>
</dbReference>
<organism evidence="12 13">
    <name type="scientific">Schleiferilactobacillus perolens DSM 12744</name>
    <dbReference type="NCBI Taxonomy" id="1423792"/>
    <lineage>
        <taxon>Bacteria</taxon>
        <taxon>Bacillati</taxon>
        <taxon>Bacillota</taxon>
        <taxon>Bacilli</taxon>
        <taxon>Lactobacillales</taxon>
        <taxon>Lactobacillaceae</taxon>
        <taxon>Schleiferilactobacillus</taxon>
    </lineage>
</organism>
<evidence type="ECO:0000256" key="7">
    <source>
        <dbReference type="ARBA" id="ARBA00023136"/>
    </source>
</evidence>
<feature type="transmembrane region" description="Helical" evidence="9">
    <location>
        <begin position="177"/>
        <end position="206"/>
    </location>
</feature>
<feature type="domain" description="Glycosyltransferase RgtA/B/C/D-like" evidence="10">
    <location>
        <begin position="77"/>
        <end position="235"/>
    </location>
</feature>
<sequence>MQAKTKPTVTEPPVKKRWSMDIWLIAILILAAFLYGWNIWQAGNANDYYTAAIVSMTKSWHNFWYGAFDPAGFITVDKPPVALWFMAISAKIFGVHGWSVVLPSILFGIGSVYLLYAMVKRPFGAWAGRLAALIMTLTPIVVADSRTNNMDATLVYFLLLATDCLFIAIAKKKPWLVIVSFALIGVAFNIKMLQAFMILPALILFYWLASSATWPKRLLTLGGAAVACAVFTLAWPLQVDSTNAADRPYIGSSQTNSVMELAFGYNGTERLLGQSTGTGGAFGAGMTGKTNSQQEGMPGSMGTTKSGTTTKKSTGKTTTTQGQMPGGGNPPSGTPKGGNPPTGAKGQNPPGQAANGTATNKTTTKGSTTVTANGTTTGQTAEGGFPGGTPPTGNRKGGFGGSNRRGRTGGGGGAFNIGTVGVFRIFQTELGPQISWLLPTALIGFVSAFAYYFDRKRKWWQLTLQQKHLGYWLAWLVPVGGFFSIASFFHPYYTIMLAPPIAALGGIGLYTMFKQFSGSWKKWTTYLLPLAIAATVALQAWYLTLYYTIAPWLLIIAGLVVIAGLLATRLRRFRKTMVGATLITILAAPGFWSLTPTLAAESAGIPTAGPDLLSQGGNASGGIGSGSVNSGMLKYLEKHQGSAKYLFATSNASTAAPYIIKSGKAVMAIGGFNGTDPTLTLKQFKALVKKGEIKYYYSSGRAGNSTITTWIEKVGKKVSSSKYSSGSTKTTNQRSFGGGMPGGMGDSGTLYQLSPSDVK</sequence>
<feature type="transmembrane region" description="Helical" evidence="9">
    <location>
        <begin position="123"/>
        <end position="142"/>
    </location>
</feature>
<feature type="compositionally biased region" description="Gly residues" evidence="8">
    <location>
        <begin position="276"/>
        <end position="286"/>
    </location>
</feature>
<evidence type="ECO:0000256" key="2">
    <source>
        <dbReference type="ARBA" id="ARBA00022475"/>
    </source>
</evidence>
<feature type="transmembrane region" description="Helical" evidence="9">
    <location>
        <begin position="21"/>
        <end position="40"/>
    </location>
</feature>
<feature type="transmembrane region" description="Helical" evidence="9">
    <location>
        <begin position="95"/>
        <end position="116"/>
    </location>
</feature>
<feature type="transmembrane region" description="Helical" evidence="9">
    <location>
        <begin position="218"/>
        <end position="237"/>
    </location>
</feature>
<gene>
    <name evidence="12" type="ORF">FD09_GL001458</name>
</gene>
<evidence type="ECO:0000256" key="1">
    <source>
        <dbReference type="ARBA" id="ARBA00004651"/>
    </source>
</evidence>
<dbReference type="AlphaFoldDB" id="A0A0R1N2A4"/>
<dbReference type="OrthoDB" id="9810398at2"/>
<dbReference type="Proteomes" id="UP000051330">
    <property type="component" value="Unassembled WGS sequence"/>
</dbReference>
<keyword evidence="2" id="KW-1003">Cell membrane</keyword>
<feature type="compositionally biased region" description="Gly residues" evidence="8">
    <location>
        <begin position="395"/>
        <end position="412"/>
    </location>
</feature>
<keyword evidence="5 9" id="KW-0812">Transmembrane</keyword>
<dbReference type="InterPro" id="IPR038731">
    <property type="entry name" value="RgtA/B/C-like"/>
</dbReference>
<dbReference type="GO" id="GO:0010041">
    <property type="term" value="P:response to iron(III) ion"/>
    <property type="evidence" value="ECO:0007669"/>
    <property type="project" value="TreeGrafter"/>
</dbReference>
<dbReference type="InterPro" id="IPR050297">
    <property type="entry name" value="LipidA_mod_glycosyltrf_83"/>
</dbReference>
<dbReference type="Pfam" id="PF24878">
    <property type="entry name" value="YkcB_C"/>
    <property type="match status" value="1"/>
</dbReference>
<evidence type="ECO:0000313" key="13">
    <source>
        <dbReference type="Proteomes" id="UP000051330"/>
    </source>
</evidence>
<keyword evidence="13" id="KW-1185">Reference proteome</keyword>
<dbReference type="PANTHER" id="PTHR33908:SF3">
    <property type="entry name" value="UNDECAPRENYL PHOSPHATE-ALPHA-4-AMINO-4-DEOXY-L-ARABINOSE ARABINOSYL TRANSFERASE"/>
    <property type="match status" value="1"/>
</dbReference>
<evidence type="ECO:0000256" key="4">
    <source>
        <dbReference type="ARBA" id="ARBA00022679"/>
    </source>
</evidence>
<evidence type="ECO:0000256" key="9">
    <source>
        <dbReference type="SAM" id="Phobius"/>
    </source>
</evidence>
<reference evidence="12 13" key="1">
    <citation type="journal article" date="2015" name="Genome Announc.">
        <title>Expanding the biotechnology potential of lactobacilli through comparative genomics of 213 strains and associated genera.</title>
        <authorList>
            <person name="Sun Z."/>
            <person name="Harris H.M."/>
            <person name="McCann A."/>
            <person name="Guo C."/>
            <person name="Argimon S."/>
            <person name="Zhang W."/>
            <person name="Yang X."/>
            <person name="Jeffery I.B."/>
            <person name="Cooney J.C."/>
            <person name="Kagawa T.F."/>
            <person name="Liu W."/>
            <person name="Song Y."/>
            <person name="Salvetti E."/>
            <person name="Wrobel A."/>
            <person name="Rasinkangas P."/>
            <person name="Parkhill J."/>
            <person name="Rea M.C."/>
            <person name="O'Sullivan O."/>
            <person name="Ritari J."/>
            <person name="Douillard F.P."/>
            <person name="Paul Ross R."/>
            <person name="Yang R."/>
            <person name="Briner A.E."/>
            <person name="Felis G.E."/>
            <person name="de Vos W.M."/>
            <person name="Barrangou R."/>
            <person name="Klaenhammer T.R."/>
            <person name="Caufield P.W."/>
            <person name="Cui Y."/>
            <person name="Zhang H."/>
            <person name="O'Toole P.W."/>
        </authorList>
    </citation>
    <scope>NUCLEOTIDE SEQUENCE [LARGE SCALE GENOMIC DNA]</scope>
    <source>
        <strain evidence="12 13">DSM 12744</strain>
    </source>
</reference>
<evidence type="ECO:0000256" key="6">
    <source>
        <dbReference type="ARBA" id="ARBA00022989"/>
    </source>
</evidence>
<evidence type="ECO:0000256" key="3">
    <source>
        <dbReference type="ARBA" id="ARBA00022676"/>
    </source>
</evidence>
<evidence type="ECO:0000313" key="12">
    <source>
        <dbReference type="EMBL" id="KRL14289.1"/>
    </source>
</evidence>
<dbReference type="PATRIC" id="fig|1423792.3.peg.1474"/>
<keyword evidence="6 9" id="KW-1133">Transmembrane helix</keyword>